<name>F6ESJ5_HOYSD</name>
<geneLocation type="plasmid" evidence="1 2">
    <name>pAS9A-2</name>
</geneLocation>
<dbReference type="HOGENOM" id="CLU_033217_0_0_11"/>
<evidence type="ECO:0000313" key="2">
    <source>
        <dbReference type="Proteomes" id="UP000009235"/>
    </source>
</evidence>
<accession>F6ESJ5</accession>
<protein>
    <recommendedName>
        <fullName evidence="3">Restriction endonuclease type IV Mrr domain-containing protein</fullName>
    </recommendedName>
</protein>
<keyword evidence="2" id="KW-1185">Reference proteome</keyword>
<gene>
    <name evidence="1" type="ordered locus">AS9A_P20072</name>
</gene>
<organism evidence="1 2">
    <name type="scientific">Hoyosella subflava (strain DSM 45089 / JCM 17490 / NBRC 109087 / DQS3-9A1)</name>
    <name type="common">Amycolicicoccus subflavus</name>
    <dbReference type="NCBI Taxonomy" id="443218"/>
    <lineage>
        <taxon>Bacteria</taxon>
        <taxon>Bacillati</taxon>
        <taxon>Actinomycetota</taxon>
        <taxon>Actinomycetes</taxon>
        <taxon>Mycobacteriales</taxon>
        <taxon>Hoyosellaceae</taxon>
        <taxon>Hoyosella</taxon>
    </lineage>
</organism>
<reference evidence="1 2" key="1">
    <citation type="journal article" date="2011" name="J. Bacteriol.">
        <title>Complete genome sequence of Amycolicicoccus subflavus DQS3-9A1T, an actinomycete isolated from crude oil-polluted soil.</title>
        <authorList>
            <person name="Cai M."/>
            <person name="Chen W.M."/>
            <person name="Nie Y."/>
            <person name="Chi C.Q."/>
            <person name="Wang Y.N."/>
            <person name="Tang Y.Q."/>
            <person name="Li G.Y."/>
            <person name="Wu X.L."/>
        </authorList>
    </citation>
    <scope>NUCLEOTIDE SEQUENCE [LARGE SCALE GENOMIC DNA]</scope>
    <source>
        <strain evidence="2">DSM 45089 / DQS3-9A1</strain>
        <plasmid evidence="1 2">pAS9A-2</plasmid>
    </source>
</reference>
<dbReference type="AlphaFoldDB" id="F6ESJ5"/>
<proteinExistence type="predicted"/>
<evidence type="ECO:0008006" key="3">
    <source>
        <dbReference type="Google" id="ProtNLM"/>
    </source>
</evidence>
<dbReference type="EMBL" id="CP002788">
    <property type="protein sequence ID" value="AEF43116.1"/>
    <property type="molecule type" value="Genomic_DNA"/>
</dbReference>
<evidence type="ECO:0000313" key="1">
    <source>
        <dbReference type="EMBL" id="AEF43116.1"/>
    </source>
</evidence>
<sequence length="565" mass="62369">MEEFVSILLCREYPHAQRIKPGQGDGGIDIRVPDEPGRSSFTIYQVKKFSDTIDTSERSQIKKSVERLRKTVSETGLAVSELVVAFPSSMTPNNDQWFTDLTANDSFKARWAGRDFLEGLASKYPDVVDYFVGNGRERAETALYRMATLLGAPGVGASPGASMERIQALADTLNACDPLYSYELQTAQTQEPPRRHAAGLVFSDIRGNPGQWTAVHVFARMDESANLRPVTLNLTLTAKAGTREHEKLEDFIEYGTPLVDADAIDIVSDAPGGLGGCYSRGQITSLPLTPHRDQEPTEVRLEIVKPSSLPLAGVNFTVVETTQSLSGTGRRRALKDPTGLLTHELRVRYGTTTTDWTFSLKEWKGGSPAAMLPLTAFIRHLHCPNILIVKRPYGIKTGEQLPIPSPAEQLPIPSPAEAHPARVWLHTMIEALSTIQERVTSRVFVPELETLRSKTGRQIAYAAKVMREGSVTSHWTKYDAQVTKEVDWKDVLPGPITIVIPQQLPIGFRGALIDIGSYVFTFTDAAIAPDAEPPHLSTQMSLVPNSDDTLINRWYPVNTEFHETP</sequence>
<dbReference type="Proteomes" id="UP000009235">
    <property type="component" value="Plasmid pAS9A-2"/>
</dbReference>
<dbReference type="KEGG" id="asd:AS9A_P20072"/>
<keyword evidence="1" id="KW-0614">Plasmid</keyword>